<evidence type="ECO:0000313" key="1">
    <source>
        <dbReference type="EMBL" id="TRZ16345.1"/>
    </source>
</evidence>
<evidence type="ECO:0000313" key="2">
    <source>
        <dbReference type="Proteomes" id="UP000796761"/>
    </source>
</evidence>
<proteinExistence type="predicted"/>
<reference evidence="1" key="1">
    <citation type="submission" date="2019-04" db="EMBL/GenBank/DDBJ databases">
        <title>Genome assembly of Zosterops borbonicus 15179.</title>
        <authorList>
            <person name="Leroy T."/>
            <person name="Anselmetti Y."/>
            <person name="Tilak M.-K."/>
            <person name="Nabholz B."/>
        </authorList>
    </citation>
    <scope>NUCLEOTIDE SEQUENCE</scope>
    <source>
        <strain evidence="1">HGM_15179</strain>
        <tissue evidence="1">Muscle</tissue>
    </source>
</reference>
<keyword evidence="2" id="KW-1185">Reference proteome</keyword>
<gene>
    <name evidence="1" type="ORF">HGM15179_010767</name>
</gene>
<accession>A0A8K1GEP7</accession>
<sequence length="69" mass="7602">IEFPSVYDSGFCGADSVAVHNKQGQVGWDFEQPATIYWKKSLPVVGGLELDDHQGLFKPKLFCGSVMIL</sequence>
<organism evidence="1 2">
    <name type="scientific">Zosterops borbonicus</name>
    <dbReference type="NCBI Taxonomy" id="364589"/>
    <lineage>
        <taxon>Eukaryota</taxon>
        <taxon>Metazoa</taxon>
        <taxon>Chordata</taxon>
        <taxon>Craniata</taxon>
        <taxon>Vertebrata</taxon>
        <taxon>Euteleostomi</taxon>
        <taxon>Archelosauria</taxon>
        <taxon>Archosauria</taxon>
        <taxon>Dinosauria</taxon>
        <taxon>Saurischia</taxon>
        <taxon>Theropoda</taxon>
        <taxon>Coelurosauria</taxon>
        <taxon>Aves</taxon>
        <taxon>Neognathae</taxon>
        <taxon>Neoaves</taxon>
        <taxon>Telluraves</taxon>
        <taxon>Australaves</taxon>
        <taxon>Passeriformes</taxon>
        <taxon>Sylvioidea</taxon>
        <taxon>Zosteropidae</taxon>
        <taxon>Zosterops</taxon>
    </lineage>
</organism>
<dbReference type="AlphaFoldDB" id="A0A8K1GEP7"/>
<comment type="caution">
    <text evidence="1">The sequence shown here is derived from an EMBL/GenBank/DDBJ whole genome shotgun (WGS) entry which is preliminary data.</text>
</comment>
<dbReference type="Proteomes" id="UP000796761">
    <property type="component" value="Unassembled WGS sequence"/>
</dbReference>
<protein>
    <submittedName>
        <fullName evidence="1">Uncharacterized protein</fullName>
    </submittedName>
</protein>
<dbReference type="EMBL" id="SWJQ01000320">
    <property type="protein sequence ID" value="TRZ16345.1"/>
    <property type="molecule type" value="Genomic_DNA"/>
</dbReference>
<feature type="non-terminal residue" evidence="1">
    <location>
        <position position="1"/>
    </location>
</feature>
<name>A0A8K1GEP7_9PASS</name>